<dbReference type="InterPro" id="IPR038322">
    <property type="entry name" value="Pex19_C_sf"/>
</dbReference>
<dbReference type="InterPro" id="IPR006708">
    <property type="entry name" value="Pex19"/>
</dbReference>
<evidence type="ECO:0000256" key="3">
    <source>
        <dbReference type="ARBA" id="ARBA00029688"/>
    </source>
</evidence>
<protein>
    <recommendedName>
        <fullName evidence="3">Peroxin-19</fullName>
    </recommendedName>
</protein>
<keyword evidence="8" id="KW-1185">Reference proteome</keyword>
<evidence type="ECO:0000256" key="5">
    <source>
        <dbReference type="SAM" id="MobiDB-lite"/>
    </source>
</evidence>
<feature type="domain" description="Micro-fibrillar-associated protein 1 C-terminal" evidence="6">
    <location>
        <begin position="483"/>
        <end position="634"/>
    </location>
</feature>
<keyword evidence="4" id="KW-0175">Coiled coil</keyword>
<dbReference type="PANTHER" id="PTHR15327">
    <property type="entry name" value="MICROFIBRIL-ASSOCIATED PROTEIN"/>
    <property type="match status" value="1"/>
</dbReference>
<dbReference type="OrthoDB" id="1111734at2759"/>
<organism evidence="7 8">
    <name type="scientific">Toxocara canis</name>
    <name type="common">Canine roundworm</name>
    <dbReference type="NCBI Taxonomy" id="6265"/>
    <lineage>
        <taxon>Eukaryota</taxon>
        <taxon>Metazoa</taxon>
        <taxon>Ecdysozoa</taxon>
        <taxon>Nematoda</taxon>
        <taxon>Chromadorea</taxon>
        <taxon>Rhabditida</taxon>
        <taxon>Spirurina</taxon>
        <taxon>Ascaridomorpha</taxon>
        <taxon>Ascaridoidea</taxon>
        <taxon>Toxocaridae</taxon>
        <taxon>Toxocara</taxon>
    </lineage>
</organism>
<gene>
    <name evidence="7" type="primary">MFAP1</name>
    <name evidence="7" type="ORF">Tcan_04239</name>
</gene>
<dbReference type="GO" id="GO:0005777">
    <property type="term" value="C:peroxisome"/>
    <property type="evidence" value="ECO:0007669"/>
    <property type="project" value="InterPro"/>
</dbReference>
<sequence>MSTDQKEDAVDGELSALLDSALDDFGRARNTDDEIDSMMETMDREAAQKAATNFDSMMRNFSINVTQQGANASSSTPQTPMSEEERRAAENFQKMLKTLVEAEEKAIRENQMGAEAVNDCELAEANAFLQQLRNLSEQDPAHLTDDSQMEPLMNLMQTFFAKDLMYPSIKQLLDNFPGYLASHPELEPERRANYEKQMDVLRRICEEYEKEDSEDAEVMRNRFETISTLMVELQSYGYPPEELVGSAPPGWSMDPVSGLPTVDDVSKAAESCSVMMGEFIPKFERDLDSRNTGPKALPTAGAIAVRNEKGEVTMQKVKVVRYMAGKDEFERRRQQLRERALKREEEEVLAKEVGAEEEEQTEEESSDEESEHSDDDTVPRLKPVFVEKSKRLTLIEGEKEKERLEKLKLEDNERRERRKKESIKLVEEVLRREAEMEKRKKEENIDLSSVLTEDENEEIAYENWKLREMKRLKRNRDERDAREAEMEKRKKEENIDLSSVLTEDENEEIAYENWKLREMKRLKRNRDERDAQAREKAELDRIHSMTEEERKQYLRMNPKIITNLQKKGKYKFLQKYFHRGAFYLDQEDEILKRDFAEATLDDQFDKSVLPKVMQVKNFGKASRSKWTHLTAEDTTDHQGAWAATTQLNSKFNLKHAAGMRNIFDRPAAKKRKTD</sequence>
<evidence type="ECO:0000256" key="4">
    <source>
        <dbReference type="SAM" id="Coils"/>
    </source>
</evidence>
<accession>A0A0B2VZV9</accession>
<dbReference type="InterPro" id="IPR009730">
    <property type="entry name" value="MFAP1_C"/>
</dbReference>
<dbReference type="Pfam" id="PF06991">
    <property type="entry name" value="MFAP1"/>
    <property type="match status" value="1"/>
</dbReference>
<feature type="compositionally biased region" description="Acidic residues" evidence="5">
    <location>
        <begin position="355"/>
        <end position="374"/>
    </location>
</feature>
<dbReference type="InterPro" id="IPR033194">
    <property type="entry name" value="MFAP1"/>
</dbReference>
<comment type="similarity">
    <text evidence="2">Belongs to the MFAP1 family.</text>
</comment>
<evidence type="ECO:0000256" key="1">
    <source>
        <dbReference type="ARBA" id="ARBA00006326"/>
    </source>
</evidence>
<proteinExistence type="inferred from homology"/>
<dbReference type="Gene3D" id="1.20.120.900">
    <property type="entry name" value="Pex19, mPTS binding domain"/>
    <property type="match status" value="1"/>
</dbReference>
<evidence type="ECO:0000313" key="8">
    <source>
        <dbReference type="Proteomes" id="UP000031036"/>
    </source>
</evidence>
<reference evidence="7 8" key="1">
    <citation type="submission" date="2014-11" db="EMBL/GenBank/DDBJ databases">
        <title>Genetic blueprint of the zoonotic pathogen Toxocara canis.</title>
        <authorList>
            <person name="Zhu X.-Q."/>
            <person name="Korhonen P.K."/>
            <person name="Cai H."/>
            <person name="Young N.D."/>
            <person name="Nejsum P."/>
            <person name="von Samson-Himmelstjerna G."/>
            <person name="Boag P.R."/>
            <person name="Tan P."/>
            <person name="Li Q."/>
            <person name="Min J."/>
            <person name="Yang Y."/>
            <person name="Wang X."/>
            <person name="Fang X."/>
            <person name="Hall R.S."/>
            <person name="Hofmann A."/>
            <person name="Sternberg P.W."/>
            <person name="Jex A.R."/>
            <person name="Gasser R.B."/>
        </authorList>
    </citation>
    <scope>NUCLEOTIDE SEQUENCE [LARGE SCALE GENOMIC DNA]</scope>
    <source>
        <strain evidence="7">PN_DK_2014</strain>
    </source>
</reference>
<dbReference type="Proteomes" id="UP000031036">
    <property type="component" value="Unassembled WGS sequence"/>
</dbReference>
<dbReference type="STRING" id="6265.A0A0B2VZV9"/>
<feature type="coiled-coil region" evidence="4">
    <location>
        <begin position="399"/>
        <end position="494"/>
    </location>
</feature>
<feature type="compositionally biased region" description="Basic and acidic residues" evidence="5">
    <location>
        <begin position="342"/>
        <end position="354"/>
    </location>
</feature>
<evidence type="ECO:0000313" key="7">
    <source>
        <dbReference type="EMBL" id="KHN87173.1"/>
    </source>
</evidence>
<dbReference type="AlphaFoldDB" id="A0A0B2VZV9"/>
<evidence type="ECO:0000259" key="6">
    <source>
        <dbReference type="Pfam" id="PF06991"/>
    </source>
</evidence>
<evidence type="ECO:0000256" key="2">
    <source>
        <dbReference type="ARBA" id="ARBA00008155"/>
    </source>
</evidence>
<dbReference type="Pfam" id="PF04614">
    <property type="entry name" value="Pex19"/>
    <property type="match status" value="1"/>
</dbReference>
<comment type="similarity">
    <text evidence="1">Belongs to the peroxin-19 family.</text>
</comment>
<name>A0A0B2VZV9_TOXCA</name>
<comment type="caution">
    <text evidence="7">The sequence shown here is derived from an EMBL/GenBank/DDBJ whole genome shotgun (WGS) entry which is preliminary data.</text>
</comment>
<feature type="region of interest" description="Disordered" evidence="5">
    <location>
        <begin position="342"/>
        <end position="383"/>
    </location>
</feature>
<dbReference type="EMBL" id="JPKZ01000455">
    <property type="protein sequence ID" value="KHN87173.1"/>
    <property type="molecule type" value="Genomic_DNA"/>
</dbReference>